<evidence type="ECO:0000313" key="2">
    <source>
        <dbReference type="Proteomes" id="UP000887540"/>
    </source>
</evidence>
<keyword evidence="1" id="KW-1133">Transmembrane helix</keyword>
<feature type="transmembrane region" description="Helical" evidence="1">
    <location>
        <begin position="171"/>
        <end position="198"/>
    </location>
</feature>
<dbReference type="InterPro" id="IPR029201">
    <property type="entry name" value="Jiraiya"/>
</dbReference>
<sequence>MRTPVAHISQCAPIYVDYNQSLSSPESRKTTYATPLPKKHPFESDGVAPLCFQIHKEAEKIYANTKLKYSMLSLALICFISSFFTYLSLHRLESLETLAPNMSYFLSTSNNTEAMISALIWEASFSICLITLLSSLCAFFVAGVQLFFVFKIIKTEPNSSKNALEYLSEGKFVRMAAFFIWYLSLIAFIFCIVMSILMVPSPLCSVAKGIAAAFGLTCLVFCGFASFQSVFSLCRMDLNSVMEIQQGFDENYGDSSDHPRYVGQYLNMSTLV</sequence>
<feature type="transmembrane region" description="Helical" evidence="1">
    <location>
        <begin position="210"/>
        <end position="234"/>
    </location>
</feature>
<keyword evidence="2" id="KW-1185">Reference proteome</keyword>
<dbReference type="AlphaFoldDB" id="A0A914CA00"/>
<feature type="transmembrane region" description="Helical" evidence="1">
    <location>
        <begin position="69"/>
        <end position="89"/>
    </location>
</feature>
<dbReference type="Pfam" id="PF15038">
    <property type="entry name" value="Jiraiya"/>
    <property type="match status" value="1"/>
</dbReference>
<protein>
    <submittedName>
        <fullName evidence="3">Uncharacterized protein</fullName>
    </submittedName>
</protein>
<proteinExistence type="predicted"/>
<evidence type="ECO:0000256" key="1">
    <source>
        <dbReference type="SAM" id="Phobius"/>
    </source>
</evidence>
<name>A0A914CA00_9BILA</name>
<feature type="transmembrane region" description="Helical" evidence="1">
    <location>
        <begin position="123"/>
        <end position="150"/>
    </location>
</feature>
<organism evidence="2 3">
    <name type="scientific">Acrobeloides nanus</name>
    <dbReference type="NCBI Taxonomy" id="290746"/>
    <lineage>
        <taxon>Eukaryota</taxon>
        <taxon>Metazoa</taxon>
        <taxon>Ecdysozoa</taxon>
        <taxon>Nematoda</taxon>
        <taxon>Chromadorea</taxon>
        <taxon>Rhabditida</taxon>
        <taxon>Tylenchina</taxon>
        <taxon>Cephalobomorpha</taxon>
        <taxon>Cephaloboidea</taxon>
        <taxon>Cephalobidae</taxon>
        <taxon>Acrobeloides</taxon>
    </lineage>
</organism>
<evidence type="ECO:0000313" key="3">
    <source>
        <dbReference type="WBParaSite" id="ACRNAN_Path_692.g2592.t1"/>
    </source>
</evidence>
<reference evidence="3" key="1">
    <citation type="submission" date="2022-11" db="UniProtKB">
        <authorList>
            <consortium name="WormBaseParasite"/>
        </authorList>
    </citation>
    <scope>IDENTIFICATION</scope>
</reference>
<keyword evidence="1" id="KW-0472">Membrane</keyword>
<keyword evidence="1" id="KW-0812">Transmembrane</keyword>
<dbReference type="Proteomes" id="UP000887540">
    <property type="component" value="Unplaced"/>
</dbReference>
<accession>A0A914CA00</accession>
<dbReference type="WBParaSite" id="ACRNAN_Path_692.g2592.t1">
    <property type="protein sequence ID" value="ACRNAN_Path_692.g2592.t1"/>
    <property type="gene ID" value="ACRNAN_Path_692.g2592"/>
</dbReference>